<dbReference type="InterPro" id="IPR034085">
    <property type="entry name" value="TOG"/>
</dbReference>
<feature type="domain" description="TOG" evidence="19">
    <location>
        <begin position="297"/>
        <end position="530"/>
    </location>
</feature>
<dbReference type="GeneTree" id="ENSGT00940000154817"/>
<reference evidence="20" key="2">
    <citation type="submission" date="2025-08" db="UniProtKB">
        <authorList>
            <consortium name="Ensembl"/>
        </authorList>
    </citation>
    <scope>IDENTIFICATION</scope>
</reference>
<feature type="domain" description="TOG" evidence="19">
    <location>
        <begin position="1214"/>
        <end position="1447"/>
    </location>
</feature>
<dbReference type="InterPro" id="IPR048491">
    <property type="entry name" value="XMAP215_CLASP_TOG"/>
</dbReference>
<evidence type="ECO:0000259" key="19">
    <source>
        <dbReference type="SMART" id="SM01349"/>
    </source>
</evidence>
<evidence type="ECO:0000256" key="16">
    <source>
        <dbReference type="ARBA" id="ARBA00023328"/>
    </source>
</evidence>
<dbReference type="Pfam" id="PF21041">
    <property type="entry name" value="XMAP215_CLASP_TOG"/>
    <property type="match status" value="1"/>
</dbReference>
<dbReference type="GO" id="GO:0045180">
    <property type="term" value="C:basal cortex"/>
    <property type="evidence" value="ECO:0007669"/>
    <property type="project" value="TreeGrafter"/>
</dbReference>
<feature type="region of interest" description="Disordered" evidence="18">
    <location>
        <begin position="1049"/>
        <end position="1096"/>
    </location>
</feature>
<dbReference type="Proteomes" id="UP000314982">
    <property type="component" value="Unassembled WGS sequence"/>
</dbReference>
<protein>
    <submittedName>
        <fullName evidence="20">Cytoplasmic linker associated protein 1</fullName>
    </submittedName>
</protein>
<dbReference type="SMART" id="SM01349">
    <property type="entry name" value="TOG"/>
    <property type="match status" value="4"/>
</dbReference>
<dbReference type="InterPro" id="IPR011989">
    <property type="entry name" value="ARM-like"/>
</dbReference>
<evidence type="ECO:0000256" key="15">
    <source>
        <dbReference type="ARBA" id="ARBA00023306"/>
    </source>
</evidence>
<evidence type="ECO:0000256" key="5">
    <source>
        <dbReference type="ARBA" id="ARBA00009549"/>
    </source>
</evidence>
<keyword evidence="15" id="KW-0131">Cell cycle</keyword>
<proteinExistence type="inferred from homology"/>
<feature type="compositionally biased region" description="Low complexity" evidence="18">
    <location>
        <begin position="1074"/>
        <end position="1083"/>
    </location>
</feature>
<keyword evidence="10" id="KW-0677">Repeat</keyword>
<feature type="compositionally biased region" description="Polar residues" evidence="18">
    <location>
        <begin position="550"/>
        <end position="559"/>
    </location>
</feature>
<evidence type="ECO:0000256" key="10">
    <source>
        <dbReference type="ARBA" id="ARBA00022737"/>
    </source>
</evidence>
<dbReference type="GO" id="GO:0031110">
    <property type="term" value="P:regulation of microtubule polymerization or depolymerization"/>
    <property type="evidence" value="ECO:0007669"/>
    <property type="project" value="UniProtKB-ARBA"/>
</dbReference>
<comment type="subcellular location">
    <subcellularLocation>
        <location evidence="4">Chromosome</location>
        <location evidence="4">Centromere</location>
        <location evidence="4">Kinetochore</location>
    </subcellularLocation>
    <subcellularLocation>
        <location evidence="2">Cytoplasm</location>
        <location evidence="2">Cytoskeleton</location>
        <location evidence="2">Microtubule organizing center</location>
        <location evidence="2">Centrosome</location>
    </subcellularLocation>
    <subcellularLocation>
        <location evidence="1">Cytoplasm</location>
        <location evidence="1">Cytoskeleton</location>
        <location evidence="1">Spindle</location>
    </subcellularLocation>
    <subcellularLocation>
        <location evidence="3">Golgi apparatus</location>
        <location evidence="3">trans-Golgi network</location>
    </subcellularLocation>
</comment>
<accession>A0A4W5RX18</accession>
<name>A0A4W5RX18_9TELE</name>
<evidence type="ECO:0000313" key="21">
    <source>
        <dbReference type="Proteomes" id="UP000314982"/>
    </source>
</evidence>
<dbReference type="GO" id="GO:0008017">
    <property type="term" value="F:microtubule binding"/>
    <property type="evidence" value="ECO:0007669"/>
    <property type="project" value="TreeGrafter"/>
</dbReference>
<dbReference type="GO" id="GO:0005794">
    <property type="term" value="C:Golgi apparatus"/>
    <property type="evidence" value="ECO:0007669"/>
    <property type="project" value="UniProtKB-SubCell"/>
</dbReference>
<evidence type="ECO:0000256" key="6">
    <source>
        <dbReference type="ARBA" id="ARBA00022454"/>
    </source>
</evidence>
<dbReference type="PANTHER" id="PTHR21567:SF28">
    <property type="entry name" value="CLIP-ASSOCIATING PROTEIN 1"/>
    <property type="match status" value="1"/>
</dbReference>
<evidence type="ECO:0000256" key="14">
    <source>
        <dbReference type="ARBA" id="ARBA00023212"/>
    </source>
</evidence>
<organism evidence="20 21">
    <name type="scientific">Hucho hucho</name>
    <name type="common">huchen</name>
    <dbReference type="NCBI Taxonomy" id="62062"/>
    <lineage>
        <taxon>Eukaryota</taxon>
        <taxon>Metazoa</taxon>
        <taxon>Chordata</taxon>
        <taxon>Craniata</taxon>
        <taxon>Vertebrata</taxon>
        <taxon>Euteleostomi</taxon>
        <taxon>Actinopterygii</taxon>
        <taxon>Neopterygii</taxon>
        <taxon>Teleostei</taxon>
        <taxon>Protacanthopterygii</taxon>
        <taxon>Salmoniformes</taxon>
        <taxon>Salmonidae</taxon>
        <taxon>Salmoninae</taxon>
        <taxon>Hucho</taxon>
    </lineage>
</organism>
<keyword evidence="13" id="KW-0333">Golgi apparatus</keyword>
<feature type="compositionally biased region" description="Basic and acidic residues" evidence="18">
    <location>
        <begin position="699"/>
        <end position="709"/>
    </location>
</feature>
<feature type="domain" description="TOG" evidence="19">
    <location>
        <begin position="817"/>
        <end position="1054"/>
    </location>
</feature>
<dbReference type="PROSITE" id="PS50077">
    <property type="entry name" value="HEAT_REPEAT"/>
    <property type="match status" value="1"/>
</dbReference>
<dbReference type="GO" id="GO:0072686">
    <property type="term" value="C:mitotic spindle"/>
    <property type="evidence" value="ECO:0007669"/>
    <property type="project" value="TreeGrafter"/>
</dbReference>
<dbReference type="GO" id="GO:1902903">
    <property type="term" value="P:regulation of supramolecular fiber organization"/>
    <property type="evidence" value="ECO:0007669"/>
    <property type="project" value="UniProtKB-ARBA"/>
</dbReference>
<feature type="region of interest" description="Disordered" evidence="18">
    <location>
        <begin position="527"/>
        <end position="605"/>
    </location>
</feature>
<feature type="region of interest" description="Disordered" evidence="18">
    <location>
        <begin position="784"/>
        <end position="817"/>
    </location>
</feature>
<dbReference type="InterPro" id="IPR024395">
    <property type="entry name" value="CLASP_N_dom"/>
</dbReference>
<dbReference type="GO" id="GO:0090307">
    <property type="term" value="P:mitotic spindle assembly"/>
    <property type="evidence" value="ECO:0007669"/>
    <property type="project" value="TreeGrafter"/>
</dbReference>
<dbReference type="InterPro" id="IPR021133">
    <property type="entry name" value="HEAT_type_2"/>
</dbReference>
<evidence type="ECO:0000256" key="4">
    <source>
        <dbReference type="ARBA" id="ARBA00004629"/>
    </source>
</evidence>
<dbReference type="Pfam" id="PF21040">
    <property type="entry name" value="CEP104-like_TOG"/>
    <property type="match status" value="1"/>
</dbReference>
<feature type="compositionally biased region" description="Low complexity" evidence="18">
    <location>
        <begin position="654"/>
        <end position="671"/>
    </location>
</feature>
<evidence type="ECO:0000256" key="12">
    <source>
        <dbReference type="ARBA" id="ARBA00022838"/>
    </source>
</evidence>
<keyword evidence="8" id="KW-0132">Cell division</keyword>
<dbReference type="GO" id="GO:0005881">
    <property type="term" value="C:cytoplasmic microtubule"/>
    <property type="evidence" value="ECO:0007669"/>
    <property type="project" value="TreeGrafter"/>
</dbReference>
<dbReference type="InterPro" id="IPR057546">
    <property type="entry name" value="HEAT_GCN1"/>
</dbReference>
<dbReference type="Gene3D" id="1.25.10.10">
    <property type="entry name" value="Leucine-rich Repeat Variant"/>
    <property type="match status" value="4"/>
</dbReference>
<evidence type="ECO:0000256" key="7">
    <source>
        <dbReference type="ARBA" id="ARBA00022490"/>
    </source>
</evidence>
<dbReference type="FunFam" id="1.25.10.10:FF:000005">
    <property type="entry name" value="CLIP-associating protein 1 isoform 2"/>
    <property type="match status" value="1"/>
</dbReference>
<dbReference type="GO" id="GO:0005876">
    <property type="term" value="C:spindle microtubule"/>
    <property type="evidence" value="ECO:0007669"/>
    <property type="project" value="TreeGrafter"/>
</dbReference>
<evidence type="ECO:0000256" key="1">
    <source>
        <dbReference type="ARBA" id="ARBA00004186"/>
    </source>
</evidence>
<reference evidence="20" key="3">
    <citation type="submission" date="2025-09" db="UniProtKB">
        <authorList>
            <consortium name="Ensembl"/>
        </authorList>
    </citation>
    <scope>IDENTIFICATION</scope>
</reference>
<sequence>MEWNMEYCMEQVMQKDLGRRLQVGQDIIDSILDKDKSQDLEQDQTMLDRMVDGVATNWVNSSNFKVALLGMDILTALVTRLQERFRTQIGTGNLIDRLGDSKDQVRDQDQALLLKIMDQAANPQYVWDRMLGGFIHKNNRTRESVCICLIATLNVYGAQGLTLSKIVPHICNLLGDPTSQVRDGAINCLVEIYRHVGERVRMDLGKKGLPQSRYLHPLLYFRCQGFLLKCNHHDPVLWYLQGAWLSAFRFVVKLTIRPCVPLLTSGRDGPSAAAAGAVDEEDFIRAFEEVSTMELFSNREMEDAMTKIREVLADDKRDWEHRVTALKKTRSLLLAGAVEFDGFSQQLRLMEAAFKMSAKDLRSQVVREACITLGHLSYILGNRFDHCAESIMPTLLTLVSNSAKVMATSGIAVIRLIIRHTHYPRLIPIVTSSCQSKSVAVRRRCFEFLDLLLQEWQTNSLERNVAVLTETIKKGVHDADSEARSVARKCYWTFHGHFSREAEQLFQALESSYQKALQSHMKSSDNILSLPASDRSSSSSQESLNRPQSAKSSMGNTVTRSKDTAKAAPSTPGSLQRSRSDVDVNAAATASAKTRMTPAPGSPAPFSAASALPPGSYASLGEPKTCVLSLCLCVGVGASPSVTDSRGRSRAKMVSVSQPGSRSGSPGRLLSHTYGRIPRTTGGTTPAERRPKVPRSHGCSRDTSPDRSARSRIPRPSMSQGCSRDTSRESSRDTSPARGFSPLGEPDNGMSARISASVNAMRILNTGTEVEAAVADRRPVRRRYESPGIYSDDDANSDASSACSERSYGSRNGGPPHYMRQTEDVAEVLNHCASSNWSERKEGLLGLQNLLVSQRILSRVELKRLCEIFTRMFADPHSKVFSMFLETLVDFITLHREDVQDWLFVLLTQLLKKMGADLLGSVQAKVQKALDVTRDSFPFDQQFNILMRFIVDQTQTPNLKVKVAILRYIECLARQMDPADFVNSSETRLAVSRIITWTTEPKSSDVRKAAQVVLIALFELNTPEFTMLLGALPKTFQDGATKLLHSHLRNSSNTGASPSSTMGRTPPPPRHPSSRSSPLTSPTNCSHGGLSPSMLEYDTENLNTDEIYSSLRGVTEAIQNFSFRSQEDLMEPGRGKREDTVRGLGNSSNPRADKGPGGRTALDNKTSLLNTPSPRSFSGPRGRDYNPYNYTDTISAYDKAALRETVYEDDVEQSYQIPFSDLYVGELLKELSNPSERPEERRGALVELLKIAREDSLPVWEEHFKTMLLLLLETLSDQDHTIRALALRVLKEILRNQPARFKNYAELTIMKTLELHKDSHKEVVRAAEESASTLAGSIHPEQCIKVLCPIVQTADYPINLASIKMQTKVIERITKESLHQLLPDIIPGLLQGYDNTESSVRKASVFCLVAVYSVIGEELKPYLAQLTGSKMKLLNLYIKRAQTSTSNSSSSSDISSY</sequence>
<feature type="compositionally biased region" description="Basic and acidic residues" evidence="18">
    <location>
        <begin position="1125"/>
        <end position="1141"/>
    </location>
</feature>
<dbReference type="FunFam" id="1.25.10.10:FF:000001">
    <property type="entry name" value="CLIP-associating protein 1 isoform 2"/>
    <property type="match status" value="1"/>
</dbReference>
<dbReference type="GO" id="GO:0051301">
    <property type="term" value="P:cell division"/>
    <property type="evidence" value="ECO:0007669"/>
    <property type="project" value="UniProtKB-KW"/>
</dbReference>
<feature type="compositionally biased region" description="Polar residues" evidence="18">
    <location>
        <begin position="1163"/>
        <end position="1176"/>
    </location>
</feature>
<evidence type="ECO:0000256" key="18">
    <source>
        <dbReference type="SAM" id="MobiDB-lite"/>
    </source>
</evidence>
<dbReference type="GO" id="GO:0005813">
    <property type="term" value="C:centrosome"/>
    <property type="evidence" value="ECO:0007669"/>
    <property type="project" value="UniProtKB-SubCell"/>
</dbReference>
<keyword evidence="9" id="KW-0493">Microtubule</keyword>
<evidence type="ECO:0000256" key="13">
    <source>
        <dbReference type="ARBA" id="ARBA00023034"/>
    </source>
</evidence>
<dbReference type="InterPro" id="IPR016024">
    <property type="entry name" value="ARM-type_fold"/>
</dbReference>
<evidence type="ECO:0000256" key="8">
    <source>
        <dbReference type="ARBA" id="ARBA00022618"/>
    </source>
</evidence>
<feature type="region of interest" description="Disordered" evidence="18">
    <location>
        <begin position="1125"/>
        <end position="1185"/>
    </location>
</feature>
<evidence type="ECO:0000313" key="20">
    <source>
        <dbReference type="Ensembl" id="ENSHHUP00000090933.1"/>
    </source>
</evidence>
<dbReference type="GO" id="GO:0040001">
    <property type="term" value="P:establishment of mitotic spindle localization"/>
    <property type="evidence" value="ECO:0007669"/>
    <property type="project" value="TreeGrafter"/>
</dbReference>
<evidence type="ECO:0000256" key="3">
    <source>
        <dbReference type="ARBA" id="ARBA00004601"/>
    </source>
</evidence>
<keyword evidence="11" id="KW-0498">Mitosis</keyword>
<evidence type="ECO:0000256" key="9">
    <source>
        <dbReference type="ARBA" id="ARBA00022701"/>
    </source>
</evidence>
<comment type="similarity">
    <text evidence="5">Belongs to the CLASP family.</text>
</comment>
<dbReference type="PANTHER" id="PTHR21567">
    <property type="entry name" value="CLASP"/>
    <property type="match status" value="1"/>
</dbReference>
<gene>
    <name evidence="20" type="primary">CLASP1</name>
</gene>
<feature type="region of interest" description="Disordered" evidence="18">
    <location>
        <begin position="639"/>
        <end position="751"/>
    </location>
</feature>
<dbReference type="Ensembl" id="ENSHHUT00000093740.1">
    <property type="protein sequence ID" value="ENSHHUP00000090933.1"/>
    <property type="gene ID" value="ENSHHUG00000052273.1"/>
</dbReference>
<feature type="repeat" description="HEAT" evidence="17">
    <location>
        <begin position="166"/>
        <end position="204"/>
    </location>
</feature>
<feature type="domain" description="TOG" evidence="19">
    <location>
        <begin position="1"/>
        <end position="218"/>
    </location>
</feature>
<dbReference type="Pfam" id="PF12348">
    <property type="entry name" value="CLASP_N"/>
    <property type="match status" value="1"/>
</dbReference>
<feature type="compositionally biased region" description="Polar residues" evidence="18">
    <location>
        <begin position="1049"/>
        <end position="1063"/>
    </location>
</feature>
<keyword evidence="21" id="KW-1185">Reference proteome</keyword>
<evidence type="ECO:0000256" key="11">
    <source>
        <dbReference type="ARBA" id="ARBA00022776"/>
    </source>
</evidence>
<evidence type="ECO:0000256" key="2">
    <source>
        <dbReference type="ARBA" id="ARBA00004300"/>
    </source>
</evidence>
<dbReference type="GO" id="GO:0043515">
    <property type="term" value="F:kinetochore binding"/>
    <property type="evidence" value="ECO:0007669"/>
    <property type="project" value="TreeGrafter"/>
</dbReference>
<keyword evidence="14" id="KW-0206">Cytoskeleton</keyword>
<keyword evidence="12" id="KW-0995">Kinetochore</keyword>
<feature type="compositionally biased region" description="Low complexity" evidence="18">
    <location>
        <begin position="529"/>
        <end position="549"/>
    </location>
</feature>
<keyword evidence="6" id="KW-0158">Chromosome</keyword>
<dbReference type="Pfam" id="PF23271">
    <property type="entry name" value="HEAT_GCN1"/>
    <property type="match status" value="1"/>
</dbReference>
<reference evidence="21" key="1">
    <citation type="submission" date="2018-06" db="EMBL/GenBank/DDBJ databases">
        <title>Genome assembly of Danube salmon.</title>
        <authorList>
            <person name="Macqueen D.J."/>
            <person name="Gundappa M.K."/>
        </authorList>
    </citation>
    <scope>NUCLEOTIDE SEQUENCE [LARGE SCALE GENOMIC DNA]</scope>
</reference>
<dbReference type="SUPFAM" id="SSF48371">
    <property type="entry name" value="ARM repeat"/>
    <property type="match status" value="2"/>
</dbReference>
<keyword evidence="16" id="KW-0137">Centromere</keyword>
<dbReference type="GO" id="GO:0000776">
    <property type="term" value="C:kinetochore"/>
    <property type="evidence" value="ECO:0007669"/>
    <property type="project" value="UniProtKB-KW"/>
</dbReference>
<keyword evidence="7" id="KW-0963">Cytoplasm</keyword>
<evidence type="ECO:0000256" key="17">
    <source>
        <dbReference type="PROSITE-ProRule" id="PRU00103"/>
    </source>
</evidence>